<sequence length="35" mass="4162">MLFDALLLQNALNFLNKIIFESFVYKFADPLSMFF</sequence>
<keyword evidence="1" id="KW-0614">Plasmid</keyword>
<name>A0A411G2J3_KLEPN</name>
<dbReference type="EMBL" id="MK355502">
    <property type="protein sequence ID" value="QBB00118.1"/>
    <property type="molecule type" value="Genomic_DNA"/>
</dbReference>
<evidence type="ECO:0000313" key="1">
    <source>
        <dbReference type="EMBL" id="QBB00118.1"/>
    </source>
</evidence>
<proteinExistence type="predicted"/>
<geneLocation type="plasmid" evidence="1">
    <name>pAN65-1</name>
</geneLocation>
<protein>
    <submittedName>
        <fullName evidence="1">Uncharacterized protein</fullName>
    </submittedName>
</protein>
<dbReference type="AlphaFoldDB" id="A0A411G2J3"/>
<organism evidence="1">
    <name type="scientific">Klebsiella pneumoniae</name>
    <dbReference type="NCBI Taxonomy" id="573"/>
    <lineage>
        <taxon>Bacteria</taxon>
        <taxon>Pseudomonadati</taxon>
        <taxon>Pseudomonadota</taxon>
        <taxon>Gammaproteobacteria</taxon>
        <taxon>Enterobacterales</taxon>
        <taxon>Enterobacteriaceae</taxon>
        <taxon>Klebsiella/Raoultella group</taxon>
        <taxon>Klebsiella</taxon>
        <taxon>Klebsiella pneumoniae complex</taxon>
    </lineage>
</organism>
<reference evidence="1" key="1">
    <citation type="submission" date="2019-01" db="EMBL/GenBank/DDBJ databases">
        <title>Complete sequencing of ST20 Klebsiella pneumoniae harboring both mcr-1-encodig plasmid and blaNDM-5-encoding plasmid.</title>
        <authorList>
            <person name="Rui Y."/>
            <person name="Peng Y."/>
            <person name="Duan X."/>
        </authorList>
    </citation>
    <scope>NUCLEOTIDE SEQUENCE</scope>
    <source>
        <strain evidence="1">CRE</strain>
        <plasmid evidence="1">pAN65-1</plasmid>
    </source>
</reference>
<accession>A0A411G2J3</accession>